<organism evidence="17 18">
    <name type="scientific">Pacificibacter maritimus</name>
    <dbReference type="NCBI Taxonomy" id="762213"/>
    <lineage>
        <taxon>Bacteria</taxon>
        <taxon>Pseudomonadati</taxon>
        <taxon>Pseudomonadota</taxon>
        <taxon>Alphaproteobacteria</taxon>
        <taxon>Rhodobacterales</taxon>
        <taxon>Roseobacteraceae</taxon>
        <taxon>Pacificibacter</taxon>
    </lineage>
</organism>
<evidence type="ECO:0000256" key="8">
    <source>
        <dbReference type="ARBA" id="ARBA00023136"/>
    </source>
</evidence>
<proteinExistence type="inferred from homology"/>
<feature type="short sequence motif" description="TonB C-terminal box" evidence="11">
    <location>
        <begin position="659"/>
        <end position="676"/>
    </location>
</feature>
<feature type="signal peptide" evidence="14">
    <location>
        <begin position="1"/>
        <end position="22"/>
    </location>
</feature>
<evidence type="ECO:0000256" key="9">
    <source>
        <dbReference type="ARBA" id="ARBA00023237"/>
    </source>
</evidence>
<dbReference type="GO" id="GO:0015344">
    <property type="term" value="F:siderophore uptake transmembrane transporter activity"/>
    <property type="evidence" value="ECO:0007669"/>
    <property type="project" value="TreeGrafter"/>
</dbReference>
<evidence type="ECO:0000256" key="14">
    <source>
        <dbReference type="SAM" id="SignalP"/>
    </source>
</evidence>
<dbReference type="CDD" id="cd01347">
    <property type="entry name" value="ligand_gated_channel"/>
    <property type="match status" value="1"/>
</dbReference>
<dbReference type="InterPro" id="IPR010917">
    <property type="entry name" value="TonB_rcpt_CS"/>
</dbReference>
<feature type="domain" description="TonB-dependent receptor plug" evidence="16">
    <location>
        <begin position="49"/>
        <end position="157"/>
    </location>
</feature>
<keyword evidence="7 12" id="KW-0798">TonB box</keyword>
<comment type="subcellular location">
    <subcellularLocation>
        <location evidence="1 10">Cell outer membrane</location>
        <topology evidence="1 10">Multi-pass membrane protein</topology>
    </subcellularLocation>
</comment>
<dbReference type="Gene3D" id="2.170.130.10">
    <property type="entry name" value="TonB-dependent receptor, plug domain"/>
    <property type="match status" value="1"/>
</dbReference>
<comment type="similarity">
    <text evidence="10 12">Belongs to the TonB-dependent receptor family.</text>
</comment>
<keyword evidence="3 10" id="KW-1134">Transmembrane beta strand</keyword>
<evidence type="ECO:0000256" key="11">
    <source>
        <dbReference type="PROSITE-ProRule" id="PRU10144"/>
    </source>
</evidence>
<dbReference type="SUPFAM" id="SSF56935">
    <property type="entry name" value="Porins"/>
    <property type="match status" value="1"/>
</dbReference>
<protein>
    <submittedName>
        <fullName evidence="17">Outer membrane receptor for ferrienterochelin and colicins</fullName>
    </submittedName>
</protein>
<evidence type="ECO:0000313" key="18">
    <source>
        <dbReference type="Proteomes" id="UP000269689"/>
    </source>
</evidence>
<reference evidence="17 18" key="1">
    <citation type="submission" date="2018-11" db="EMBL/GenBank/DDBJ databases">
        <title>Genomic Encyclopedia of Type Strains, Phase IV (KMG-IV): sequencing the most valuable type-strain genomes for metagenomic binning, comparative biology and taxonomic classification.</title>
        <authorList>
            <person name="Goeker M."/>
        </authorList>
    </citation>
    <scope>NUCLEOTIDE SEQUENCE [LARGE SCALE GENOMIC DNA]</scope>
    <source>
        <strain evidence="17 18">DSM 104731</strain>
    </source>
</reference>
<dbReference type="PANTHER" id="PTHR30069:SF53">
    <property type="entry name" value="COLICIN I RECEPTOR-RELATED"/>
    <property type="match status" value="1"/>
</dbReference>
<evidence type="ECO:0000256" key="12">
    <source>
        <dbReference type="RuleBase" id="RU003357"/>
    </source>
</evidence>
<evidence type="ECO:0000256" key="5">
    <source>
        <dbReference type="ARBA" id="ARBA00022729"/>
    </source>
</evidence>
<feature type="chain" id="PRO_5017977594" evidence="14">
    <location>
        <begin position="23"/>
        <end position="676"/>
    </location>
</feature>
<dbReference type="Pfam" id="PF07715">
    <property type="entry name" value="Plug"/>
    <property type="match status" value="1"/>
</dbReference>
<dbReference type="InterPro" id="IPR012910">
    <property type="entry name" value="Plug_dom"/>
</dbReference>
<dbReference type="PROSITE" id="PS52016">
    <property type="entry name" value="TONB_DEPENDENT_REC_3"/>
    <property type="match status" value="1"/>
</dbReference>
<evidence type="ECO:0000256" key="13">
    <source>
        <dbReference type="SAM" id="MobiDB-lite"/>
    </source>
</evidence>
<evidence type="ECO:0000256" key="10">
    <source>
        <dbReference type="PROSITE-ProRule" id="PRU01360"/>
    </source>
</evidence>
<dbReference type="Pfam" id="PF00593">
    <property type="entry name" value="TonB_dep_Rec_b-barrel"/>
    <property type="match status" value="1"/>
</dbReference>
<evidence type="ECO:0000259" key="16">
    <source>
        <dbReference type="Pfam" id="PF07715"/>
    </source>
</evidence>
<keyword evidence="18" id="KW-1185">Reference proteome</keyword>
<evidence type="ECO:0000256" key="2">
    <source>
        <dbReference type="ARBA" id="ARBA00022448"/>
    </source>
</evidence>
<evidence type="ECO:0000256" key="4">
    <source>
        <dbReference type="ARBA" id="ARBA00022692"/>
    </source>
</evidence>
<accession>A0A3N4VBZ4</accession>
<keyword evidence="4 10" id="KW-0812">Transmembrane</keyword>
<dbReference type="PROSITE" id="PS01156">
    <property type="entry name" value="TONB_DEPENDENT_REC_2"/>
    <property type="match status" value="1"/>
</dbReference>
<feature type="region of interest" description="Disordered" evidence="13">
    <location>
        <begin position="218"/>
        <end position="244"/>
    </location>
</feature>
<gene>
    <name evidence="17" type="ORF">EDD53_0457</name>
</gene>
<dbReference type="GO" id="GO:0044718">
    <property type="term" value="P:siderophore transmembrane transport"/>
    <property type="evidence" value="ECO:0007669"/>
    <property type="project" value="TreeGrafter"/>
</dbReference>
<dbReference type="InterPro" id="IPR039426">
    <property type="entry name" value="TonB-dep_rcpt-like"/>
</dbReference>
<name>A0A3N4VBZ4_9RHOB</name>
<keyword evidence="5 14" id="KW-0732">Signal</keyword>
<dbReference type="InterPro" id="IPR036942">
    <property type="entry name" value="Beta-barrel_TonB_sf"/>
</dbReference>
<evidence type="ECO:0000256" key="1">
    <source>
        <dbReference type="ARBA" id="ARBA00004571"/>
    </source>
</evidence>
<dbReference type="InterPro" id="IPR037066">
    <property type="entry name" value="Plug_dom_sf"/>
</dbReference>
<evidence type="ECO:0000256" key="3">
    <source>
        <dbReference type="ARBA" id="ARBA00022452"/>
    </source>
</evidence>
<dbReference type="AlphaFoldDB" id="A0A3N4VBZ4"/>
<evidence type="ECO:0000256" key="6">
    <source>
        <dbReference type="ARBA" id="ARBA00023065"/>
    </source>
</evidence>
<evidence type="ECO:0000259" key="15">
    <source>
        <dbReference type="Pfam" id="PF00593"/>
    </source>
</evidence>
<dbReference type="PANTHER" id="PTHR30069">
    <property type="entry name" value="TONB-DEPENDENT OUTER MEMBRANE RECEPTOR"/>
    <property type="match status" value="1"/>
</dbReference>
<sequence length="676" mass="73158">MARLSTVLYTTLLTTLPVALLAQDMTFDEDVMMLDEITVSTASGIATTVQDAPASITVIDQEMLAQEGARDLNDVLRQVPGLNLTRGNDGTSSVSFRGISSNRTLTLVDGKRVSTGKSFARHYQGDLNVVPIDAIERVEIVRGPMSTLYGSDAMGGVINIITKEAPGVWSGSVSTNFGFGEEATTGDSRQVSGYLSGPLSETVDVELWAKKSERDAPDAFTYTDENDVDQEVYGSEGSNSDELGARLSWRPNGEIEWGLEATAGHENYLAADGGDDTTKITRDSVALTNEWLLGNGSLSSYLRKETSSNAAWSGTEWNDPIEYDTLTFETRFSAETAVNGRSLAYTLGGTLAKDELVDPATNRDGALIAGEVVTGALYAEGRYDISDRLTVTGGLRYDHHENFGDHFTPRLYANYDLGSGYMLKAGYAQAFVAPDLRTLNPDYKMSSRGNGCKPYPGPCVIYGNPDIEPETSDNYEIGVNYQGGVLDWELTAFYNDITNMIGARKTGETDAGSGFDVFERTNLESGTTAGIEGGLSWEVSDTLTWTNSFTFLAKSEFRYEGLDHAFPMATTPKLNITTGANWRATDRFSLSGSATYVGKQVGYITEGELSDEEAQAVPAGQNSDPYVLVDVAASFNLTDNAKLNLGIDNLFDQQPADDTSYRENGRLFSIGLTTTF</sequence>
<comment type="caution">
    <text evidence="17">The sequence shown here is derived from an EMBL/GenBank/DDBJ whole genome shotgun (WGS) entry which is preliminary data.</text>
</comment>
<evidence type="ECO:0000313" key="17">
    <source>
        <dbReference type="EMBL" id="RPE71340.1"/>
    </source>
</evidence>
<dbReference type="Proteomes" id="UP000269689">
    <property type="component" value="Unassembled WGS sequence"/>
</dbReference>
<keyword evidence="17" id="KW-0675">Receptor</keyword>
<dbReference type="RefSeq" id="WP_246002156.1">
    <property type="nucleotide sequence ID" value="NZ_RKQK01000001.1"/>
</dbReference>
<feature type="domain" description="TonB-dependent receptor-like beta-barrel" evidence="15">
    <location>
        <begin position="222"/>
        <end position="650"/>
    </location>
</feature>
<keyword evidence="2 10" id="KW-0813">Transport</keyword>
<keyword evidence="9 10" id="KW-0998">Cell outer membrane</keyword>
<dbReference type="InterPro" id="IPR000531">
    <property type="entry name" value="Beta-barrel_TonB"/>
</dbReference>
<evidence type="ECO:0000256" key="7">
    <source>
        <dbReference type="ARBA" id="ARBA00023077"/>
    </source>
</evidence>
<dbReference type="EMBL" id="RKQK01000001">
    <property type="protein sequence ID" value="RPE71340.1"/>
    <property type="molecule type" value="Genomic_DNA"/>
</dbReference>
<dbReference type="GO" id="GO:0009279">
    <property type="term" value="C:cell outer membrane"/>
    <property type="evidence" value="ECO:0007669"/>
    <property type="project" value="UniProtKB-SubCell"/>
</dbReference>
<keyword evidence="8 10" id="KW-0472">Membrane</keyword>
<keyword evidence="6" id="KW-0406">Ion transport</keyword>
<dbReference type="Gene3D" id="2.40.170.20">
    <property type="entry name" value="TonB-dependent receptor, beta-barrel domain"/>
    <property type="match status" value="1"/>
</dbReference>